<proteinExistence type="predicted"/>
<dbReference type="PROSITE" id="PS50943">
    <property type="entry name" value="HTH_CROC1"/>
    <property type="match status" value="1"/>
</dbReference>
<dbReference type="GO" id="GO:0005829">
    <property type="term" value="C:cytosol"/>
    <property type="evidence" value="ECO:0007669"/>
    <property type="project" value="TreeGrafter"/>
</dbReference>
<reference evidence="5 6" key="1">
    <citation type="submission" date="2018-08" db="EMBL/GenBank/DDBJ databases">
        <title>Paenibacillus sp. M4BSY-1, whole genome shotgun sequence.</title>
        <authorList>
            <person name="Tuo L."/>
        </authorList>
    </citation>
    <scope>NUCLEOTIDE SEQUENCE [LARGE SCALE GENOMIC DNA]</scope>
    <source>
        <strain evidence="5 6">M4BSY-1</strain>
    </source>
</reference>
<keyword evidence="2" id="KW-0238">DNA-binding</keyword>
<dbReference type="RefSeq" id="WP_116047469.1">
    <property type="nucleotide sequence ID" value="NZ_QUBQ01000003.1"/>
</dbReference>
<evidence type="ECO:0000259" key="4">
    <source>
        <dbReference type="PROSITE" id="PS50943"/>
    </source>
</evidence>
<dbReference type="PANTHER" id="PTHR46797:SF23">
    <property type="entry name" value="HTH-TYPE TRANSCRIPTIONAL REGULATOR SUTR"/>
    <property type="match status" value="1"/>
</dbReference>
<dbReference type="Gene3D" id="1.10.260.40">
    <property type="entry name" value="lambda repressor-like DNA-binding domains"/>
    <property type="match status" value="1"/>
</dbReference>
<comment type="caution">
    <text evidence="5">The sequence shown here is derived from an EMBL/GenBank/DDBJ whole genome shotgun (WGS) entry which is preliminary data.</text>
</comment>
<evidence type="ECO:0000256" key="1">
    <source>
        <dbReference type="ARBA" id="ARBA00023015"/>
    </source>
</evidence>
<dbReference type="CDD" id="cd00093">
    <property type="entry name" value="HTH_XRE"/>
    <property type="match status" value="1"/>
</dbReference>
<dbReference type="GO" id="GO:0003677">
    <property type="term" value="F:DNA binding"/>
    <property type="evidence" value="ECO:0007669"/>
    <property type="project" value="UniProtKB-KW"/>
</dbReference>
<dbReference type="GO" id="GO:0003700">
    <property type="term" value="F:DNA-binding transcription factor activity"/>
    <property type="evidence" value="ECO:0007669"/>
    <property type="project" value="TreeGrafter"/>
</dbReference>
<dbReference type="Proteomes" id="UP000261905">
    <property type="component" value="Unassembled WGS sequence"/>
</dbReference>
<evidence type="ECO:0000313" key="5">
    <source>
        <dbReference type="EMBL" id="REK74259.1"/>
    </source>
</evidence>
<dbReference type="AlphaFoldDB" id="A0A371PEE1"/>
<name>A0A371PEE1_9BACL</name>
<evidence type="ECO:0000256" key="2">
    <source>
        <dbReference type="ARBA" id="ARBA00023125"/>
    </source>
</evidence>
<dbReference type="InterPro" id="IPR050807">
    <property type="entry name" value="TransReg_Diox_bact_type"/>
</dbReference>
<keyword evidence="6" id="KW-1185">Reference proteome</keyword>
<dbReference type="InterPro" id="IPR001387">
    <property type="entry name" value="Cro/C1-type_HTH"/>
</dbReference>
<keyword evidence="3" id="KW-0804">Transcription</keyword>
<dbReference type="PANTHER" id="PTHR46797">
    <property type="entry name" value="HTH-TYPE TRANSCRIPTIONAL REGULATOR"/>
    <property type="match status" value="1"/>
</dbReference>
<keyword evidence="1" id="KW-0805">Transcription regulation</keyword>
<feature type="domain" description="HTH cro/C1-type" evidence="4">
    <location>
        <begin position="12"/>
        <end position="66"/>
    </location>
</feature>
<sequence length="120" mass="14185">METLKKFIGNRIRTLRKQRGLTQEELAEKADMMYQYISGVERGTRNISIDSLEKILIALEVDFSKFFPFENAEDQPIEDTETNKEYILTVHKEFLRSKSVEDIRAIHRISEEILKSFKRT</sequence>
<protein>
    <submittedName>
        <fullName evidence="5">XRE family transcriptional regulator</fullName>
    </submittedName>
</protein>
<dbReference type="OrthoDB" id="9814553at2"/>
<evidence type="ECO:0000313" key="6">
    <source>
        <dbReference type="Proteomes" id="UP000261905"/>
    </source>
</evidence>
<dbReference type="InterPro" id="IPR010982">
    <property type="entry name" value="Lambda_DNA-bd_dom_sf"/>
</dbReference>
<gene>
    <name evidence="5" type="ORF">DX130_17100</name>
</gene>
<dbReference type="Pfam" id="PF01381">
    <property type="entry name" value="HTH_3"/>
    <property type="match status" value="1"/>
</dbReference>
<evidence type="ECO:0000256" key="3">
    <source>
        <dbReference type="ARBA" id="ARBA00023163"/>
    </source>
</evidence>
<dbReference type="SUPFAM" id="SSF47413">
    <property type="entry name" value="lambda repressor-like DNA-binding domains"/>
    <property type="match status" value="1"/>
</dbReference>
<accession>A0A371PEE1</accession>
<dbReference type="SMART" id="SM00530">
    <property type="entry name" value="HTH_XRE"/>
    <property type="match status" value="1"/>
</dbReference>
<dbReference type="EMBL" id="QUBQ01000003">
    <property type="protein sequence ID" value="REK74259.1"/>
    <property type="molecule type" value="Genomic_DNA"/>
</dbReference>
<organism evidence="5 6">
    <name type="scientific">Paenibacillus paeoniae</name>
    <dbReference type="NCBI Taxonomy" id="2292705"/>
    <lineage>
        <taxon>Bacteria</taxon>
        <taxon>Bacillati</taxon>
        <taxon>Bacillota</taxon>
        <taxon>Bacilli</taxon>
        <taxon>Bacillales</taxon>
        <taxon>Paenibacillaceae</taxon>
        <taxon>Paenibacillus</taxon>
    </lineage>
</organism>